<name>A0ABY9LFP4_9STRE</name>
<keyword evidence="4" id="KW-0479">Metal-binding</keyword>
<keyword evidence="2 4" id="KW-0547">Nucleotide-binding</keyword>
<evidence type="ECO:0000313" key="6">
    <source>
        <dbReference type="Proteomes" id="UP001238096"/>
    </source>
</evidence>
<sequence>MTKKELRRAAIFQLKKINQRDKAQKDIVLLEMLRKSKAYQKADVIGTYLAMPHEYNSQLLIKQALKDGKQILIPKTFSQGEMIFVEYDPKDLFTTSFGLLEPNSSIGLAKHKIDLIHVPGLAFNEQGHRIGYGGGYYDRYLADYEGSTLSTIYHCQKYNFHAQPHDIAVEEVLCL</sequence>
<dbReference type="PIRSF" id="PIRSF006806">
    <property type="entry name" value="FTHF_cligase"/>
    <property type="match status" value="1"/>
</dbReference>
<keyword evidence="5" id="KW-0436">Ligase</keyword>
<evidence type="ECO:0000313" key="5">
    <source>
        <dbReference type="EMBL" id="WMB27737.1"/>
    </source>
</evidence>
<dbReference type="EC" id="6.3.3.2" evidence="4"/>
<dbReference type="SUPFAM" id="SSF100950">
    <property type="entry name" value="NagB/RpiA/CoA transferase-like"/>
    <property type="match status" value="1"/>
</dbReference>
<evidence type="ECO:0000256" key="1">
    <source>
        <dbReference type="ARBA" id="ARBA00010638"/>
    </source>
</evidence>
<dbReference type="EMBL" id="CP110509">
    <property type="protein sequence ID" value="WMB27737.1"/>
    <property type="molecule type" value="Genomic_DNA"/>
</dbReference>
<comment type="catalytic activity">
    <reaction evidence="4">
        <text>(6S)-5-formyl-5,6,7,8-tetrahydrofolate + ATP = (6R)-5,10-methenyltetrahydrofolate + ADP + phosphate</text>
        <dbReference type="Rhea" id="RHEA:10488"/>
        <dbReference type="ChEBI" id="CHEBI:30616"/>
        <dbReference type="ChEBI" id="CHEBI:43474"/>
        <dbReference type="ChEBI" id="CHEBI:57455"/>
        <dbReference type="ChEBI" id="CHEBI:57457"/>
        <dbReference type="ChEBI" id="CHEBI:456216"/>
        <dbReference type="EC" id="6.3.3.2"/>
    </reaction>
</comment>
<accession>A0ABY9LFP4</accession>
<evidence type="ECO:0000256" key="2">
    <source>
        <dbReference type="ARBA" id="ARBA00022741"/>
    </source>
</evidence>
<organism evidence="5 6">
    <name type="scientific">Streptococcus didelphis</name>
    <dbReference type="NCBI Taxonomy" id="102886"/>
    <lineage>
        <taxon>Bacteria</taxon>
        <taxon>Bacillati</taxon>
        <taxon>Bacillota</taxon>
        <taxon>Bacilli</taxon>
        <taxon>Lactobacillales</taxon>
        <taxon>Streptococcaceae</taxon>
        <taxon>Streptococcus</taxon>
    </lineage>
</organism>
<keyword evidence="4" id="KW-0460">Magnesium</keyword>
<comment type="similarity">
    <text evidence="1 4">Belongs to the 5-formyltetrahydrofolate cyclo-ligase family.</text>
</comment>
<reference evidence="6" key="1">
    <citation type="submission" date="2022-10" db="EMBL/GenBank/DDBJ databases">
        <title>Streptococcus didelphis as causative of fatal infections in opossums (Didelphis albiventris).</title>
        <authorList>
            <person name="Breyer G.M."/>
            <person name="Da Silva M.E.R.J."/>
            <person name="Siqueira F.M."/>
        </authorList>
    </citation>
    <scope>NUCLEOTIDE SEQUENCE [LARGE SCALE GENOMIC DNA]</scope>
    <source>
        <strain evidence="6">LBVP101/21</strain>
    </source>
</reference>
<dbReference type="InterPro" id="IPR024185">
    <property type="entry name" value="FTHF_cligase-like_sf"/>
</dbReference>
<evidence type="ECO:0000256" key="4">
    <source>
        <dbReference type="RuleBase" id="RU361279"/>
    </source>
</evidence>
<dbReference type="PANTHER" id="PTHR23407:SF1">
    <property type="entry name" value="5-FORMYLTETRAHYDROFOLATE CYCLO-LIGASE"/>
    <property type="match status" value="1"/>
</dbReference>
<protein>
    <recommendedName>
        <fullName evidence="4">5-formyltetrahydrofolate cyclo-ligase</fullName>
        <ecNumber evidence="4">6.3.3.2</ecNumber>
    </recommendedName>
</protein>
<dbReference type="NCBIfam" id="TIGR02727">
    <property type="entry name" value="MTHFS_bact"/>
    <property type="match status" value="1"/>
</dbReference>
<evidence type="ECO:0000256" key="3">
    <source>
        <dbReference type="ARBA" id="ARBA00022840"/>
    </source>
</evidence>
<proteinExistence type="inferred from homology"/>
<keyword evidence="6" id="KW-1185">Reference proteome</keyword>
<gene>
    <name evidence="5" type="ORF">N1496_06495</name>
</gene>
<dbReference type="RefSeq" id="WP_018366356.1">
    <property type="nucleotide sequence ID" value="NZ_CP104407.1"/>
</dbReference>
<dbReference type="PANTHER" id="PTHR23407">
    <property type="entry name" value="ATPASE INHIBITOR/5-FORMYLTETRAHYDROFOLATE CYCLO-LIGASE"/>
    <property type="match status" value="1"/>
</dbReference>
<keyword evidence="3 4" id="KW-0067">ATP-binding</keyword>
<dbReference type="Proteomes" id="UP001238096">
    <property type="component" value="Chromosome"/>
</dbReference>
<dbReference type="InterPro" id="IPR002698">
    <property type="entry name" value="FTHF_cligase"/>
</dbReference>
<dbReference type="Gene3D" id="3.40.50.10420">
    <property type="entry name" value="NagB/RpiA/CoA transferase-like"/>
    <property type="match status" value="1"/>
</dbReference>
<dbReference type="GO" id="GO:0030272">
    <property type="term" value="F:5-formyltetrahydrofolate cyclo-ligase activity"/>
    <property type="evidence" value="ECO:0007669"/>
    <property type="project" value="UniProtKB-EC"/>
</dbReference>
<dbReference type="Pfam" id="PF01812">
    <property type="entry name" value="5-FTHF_cyc-lig"/>
    <property type="match status" value="1"/>
</dbReference>
<comment type="cofactor">
    <cofactor evidence="4">
        <name>Mg(2+)</name>
        <dbReference type="ChEBI" id="CHEBI:18420"/>
    </cofactor>
</comment>
<dbReference type="InterPro" id="IPR037171">
    <property type="entry name" value="NagB/RpiA_transferase-like"/>
</dbReference>